<protein>
    <submittedName>
        <fullName evidence="1">Virulence RhuM family protein</fullName>
    </submittedName>
</protein>
<gene>
    <name evidence="1" type="ORF">GTU67_09705</name>
</gene>
<evidence type="ECO:0000313" key="1">
    <source>
        <dbReference type="EMBL" id="MBC2770184.1"/>
    </source>
</evidence>
<keyword evidence="2" id="KW-1185">Reference proteome</keyword>
<sequence>MRLPPAIGCCHPLTEEATTEDFLVVRQEGQRPVRRCIKNYHLDAITSLGCRVSFRRTTNLRCNVSQSHSAGDSYGNHHGACACRRKDQSTGHENAGFNGLDRV</sequence>
<organism evidence="1 2">
    <name type="scientific">Pusillimonas minor</name>
    <dbReference type="NCBI Taxonomy" id="2697024"/>
    <lineage>
        <taxon>Bacteria</taxon>
        <taxon>Pseudomonadati</taxon>
        <taxon>Pseudomonadota</taxon>
        <taxon>Betaproteobacteria</taxon>
        <taxon>Burkholderiales</taxon>
        <taxon>Alcaligenaceae</taxon>
        <taxon>Pusillimonas</taxon>
    </lineage>
</organism>
<evidence type="ECO:0000313" key="2">
    <source>
        <dbReference type="Proteomes" id="UP000545386"/>
    </source>
</evidence>
<comment type="caution">
    <text evidence="1">The sequence shown here is derived from an EMBL/GenBank/DDBJ whole genome shotgun (WGS) entry which is preliminary data.</text>
</comment>
<name>A0A842HQR7_9BURK</name>
<dbReference type="AlphaFoldDB" id="A0A842HQR7"/>
<reference evidence="1 2" key="1">
    <citation type="submission" date="2020-08" db="EMBL/GenBank/DDBJ databases">
        <title>Paraeoetvoesia sp. YC-7-48 draft genome sequence.</title>
        <authorList>
            <person name="Yao L."/>
        </authorList>
    </citation>
    <scope>NUCLEOTIDE SEQUENCE [LARGE SCALE GENOMIC DNA]</scope>
    <source>
        <strain evidence="2">YC-7-48</strain>
    </source>
</reference>
<proteinExistence type="predicted"/>
<accession>A0A842HQR7</accession>
<dbReference type="EMBL" id="JACJUU010000006">
    <property type="protein sequence ID" value="MBC2770184.1"/>
    <property type="molecule type" value="Genomic_DNA"/>
</dbReference>
<dbReference type="Proteomes" id="UP000545386">
    <property type="component" value="Unassembled WGS sequence"/>
</dbReference>